<dbReference type="InterPro" id="IPR005467">
    <property type="entry name" value="His_kinase_dom"/>
</dbReference>
<feature type="transmembrane region" description="Helical" evidence="12">
    <location>
        <begin position="756"/>
        <end position="775"/>
    </location>
</feature>
<dbReference type="PANTHER" id="PTHR13205">
    <property type="entry name" value="TRANSMEMBRANE PROTEIN 15-RELATED"/>
    <property type="match status" value="1"/>
</dbReference>
<dbReference type="Pfam" id="PF02518">
    <property type="entry name" value="HATPase_c"/>
    <property type="match status" value="1"/>
</dbReference>
<feature type="compositionally biased region" description="Acidic residues" evidence="11">
    <location>
        <begin position="120"/>
        <end position="132"/>
    </location>
</feature>
<reference evidence="15" key="1">
    <citation type="submission" date="2019-10" db="EMBL/GenBank/DDBJ databases">
        <authorList>
            <consortium name="DOE Joint Genome Institute"/>
            <person name="Kuo A."/>
            <person name="Miyauchi S."/>
            <person name="Kiss E."/>
            <person name="Drula E."/>
            <person name="Kohler A."/>
            <person name="Sanchez-Garcia M."/>
            <person name="Andreopoulos B."/>
            <person name="Barry K.W."/>
            <person name="Bonito G."/>
            <person name="Buee M."/>
            <person name="Carver A."/>
            <person name="Chen C."/>
            <person name="Cichocki N."/>
            <person name="Clum A."/>
            <person name="Culley D."/>
            <person name="Crous P.W."/>
            <person name="Fauchery L."/>
            <person name="Girlanda M."/>
            <person name="Hayes R."/>
            <person name="Keri Z."/>
            <person name="LaButti K."/>
            <person name="Lipzen A."/>
            <person name="Lombard V."/>
            <person name="Magnuson J."/>
            <person name="Maillard F."/>
            <person name="Morin E."/>
            <person name="Murat C."/>
            <person name="Nolan M."/>
            <person name="Ohm R."/>
            <person name="Pangilinan J."/>
            <person name="Pereira M."/>
            <person name="Perotto S."/>
            <person name="Peter M."/>
            <person name="Riley R."/>
            <person name="Sitrit Y."/>
            <person name="Stielow B."/>
            <person name="Szollosi G."/>
            <person name="Zifcakova L."/>
            <person name="Stursova M."/>
            <person name="Spatafora J.W."/>
            <person name="Tedersoo L."/>
            <person name="Vaario L.-M."/>
            <person name="Yamada A."/>
            <person name="Yan M."/>
            <person name="Wang P."/>
            <person name="Xu J."/>
            <person name="Bruns T."/>
            <person name="Baldrian P."/>
            <person name="Vilgalys R."/>
            <person name="Henrissat B."/>
            <person name="Grigoriev I.V."/>
            <person name="Hibbett D."/>
            <person name="Nagy L.G."/>
            <person name="Martin F.M."/>
        </authorList>
    </citation>
    <scope>NUCLEOTIDE SEQUENCE</scope>
    <source>
        <strain evidence="15">BED1</strain>
    </source>
</reference>
<feature type="domain" description="Response regulatory" evidence="14">
    <location>
        <begin position="2168"/>
        <end position="2289"/>
    </location>
</feature>
<evidence type="ECO:0000259" key="14">
    <source>
        <dbReference type="PROSITE" id="PS50110"/>
    </source>
</evidence>
<protein>
    <recommendedName>
        <fullName evidence="3">dolichol kinase</fullName>
        <ecNumber evidence="3">2.7.1.108</ecNumber>
    </recommendedName>
</protein>
<dbReference type="InterPro" id="IPR004358">
    <property type="entry name" value="Sig_transdc_His_kin-like_C"/>
</dbReference>
<dbReference type="InterPro" id="IPR032974">
    <property type="entry name" value="Polypren_kinase"/>
</dbReference>
<dbReference type="GO" id="GO:0000160">
    <property type="term" value="P:phosphorelay signal transduction system"/>
    <property type="evidence" value="ECO:0007669"/>
    <property type="project" value="InterPro"/>
</dbReference>
<dbReference type="PROSITE" id="PS50109">
    <property type="entry name" value="HIS_KIN"/>
    <property type="match status" value="1"/>
</dbReference>
<keyword evidence="4" id="KW-0808">Transferase</keyword>
<evidence type="ECO:0000256" key="3">
    <source>
        <dbReference type="ARBA" id="ARBA00012132"/>
    </source>
</evidence>
<dbReference type="GO" id="GO:0043048">
    <property type="term" value="P:dolichyl monophosphate biosynthetic process"/>
    <property type="evidence" value="ECO:0007669"/>
    <property type="project" value="TreeGrafter"/>
</dbReference>
<evidence type="ECO:0000313" key="15">
    <source>
        <dbReference type="EMBL" id="KAF8442414.1"/>
    </source>
</evidence>
<feature type="compositionally biased region" description="Polar residues" evidence="11">
    <location>
        <begin position="204"/>
        <end position="219"/>
    </location>
</feature>
<evidence type="ECO:0000256" key="7">
    <source>
        <dbReference type="ARBA" id="ARBA00022824"/>
    </source>
</evidence>
<evidence type="ECO:0000256" key="8">
    <source>
        <dbReference type="ARBA" id="ARBA00022989"/>
    </source>
</evidence>
<dbReference type="InterPro" id="IPR003594">
    <property type="entry name" value="HATPase_dom"/>
</dbReference>
<proteinExistence type="inferred from homology"/>
<evidence type="ECO:0000256" key="10">
    <source>
        <dbReference type="PROSITE-ProRule" id="PRU00169"/>
    </source>
</evidence>
<feature type="transmembrane region" description="Helical" evidence="12">
    <location>
        <begin position="425"/>
        <end position="445"/>
    </location>
</feature>
<dbReference type="InterPro" id="IPR001789">
    <property type="entry name" value="Sig_transdc_resp-reg_receiver"/>
</dbReference>
<evidence type="ECO:0000313" key="16">
    <source>
        <dbReference type="Proteomes" id="UP001194468"/>
    </source>
</evidence>
<dbReference type="SUPFAM" id="SSF52172">
    <property type="entry name" value="CheY-like"/>
    <property type="match status" value="1"/>
</dbReference>
<evidence type="ECO:0000256" key="2">
    <source>
        <dbReference type="ARBA" id="ARBA00010794"/>
    </source>
</evidence>
<dbReference type="Pfam" id="PF00072">
    <property type="entry name" value="Response_reg"/>
    <property type="match status" value="1"/>
</dbReference>
<feature type="modified residue" description="4-aspartylphosphate" evidence="10">
    <location>
        <position position="2218"/>
    </location>
</feature>
<dbReference type="PRINTS" id="PR00344">
    <property type="entry name" value="BCTRLSENSOR"/>
</dbReference>
<evidence type="ECO:0000256" key="11">
    <source>
        <dbReference type="SAM" id="MobiDB-lite"/>
    </source>
</evidence>
<keyword evidence="9 12" id="KW-0472">Membrane</keyword>
<feature type="transmembrane region" description="Helical" evidence="12">
    <location>
        <begin position="668"/>
        <end position="688"/>
    </location>
</feature>
<dbReference type="GO" id="GO:0004168">
    <property type="term" value="F:dolichol kinase activity"/>
    <property type="evidence" value="ECO:0007669"/>
    <property type="project" value="UniProtKB-EC"/>
</dbReference>
<gene>
    <name evidence="15" type="ORF">L210DRAFT_3611794</name>
</gene>
<keyword evidence="16" id="KW-1185">Reference proteome</keyword>
<keyword evidence="8 12" id="KW-1133">Transmembrane helix</keyword>
<evidence type="ECO:0000256" key="12">
    <source>
        <dbReference type="SAM" id="Phobius"/>
    </source>
</evidence>
<feature type="transmembrane region" description="Helical" evidence="12">
    <location>
        <begin position="513"/>
        <end position="535"/>
    </location>
</feature>
<dbReference type="SMART" id="SM00387">
    <property type="entry name" value="HATPase_c"/>
    <property type="match status" value="1"/>
</dbReference>
<evidence type="ECO:0000259" key="13">
    <source>
        <dbReference type="PROSITE" id="PS50109"/>
    </source>
</evidence>
<feature type="transmembrane region" description="Helical" evidence="12">
    <location>
        <begin position="364"/>
        <end position="382"/>
    </location>
</feature>
<dbReference type="CDD" id="cd17546">
    <property type="entry name" value="REC_hyHK_CKI1_RcsC-like"/>
    <property type="match status" value="1"/>
</dbReference>
<dbReference type="PROSITE" id="PS50110">
    <property type="entry name" value="RESPONSE_REGULATORY"/>
    <property type="match status" value="1"/>
</dbReference>
<feature type="region of interest" description="Disordered" evidence="11">
    <location>
        <begin position="1156"/>
        <end position="1224"/>
    </location>
</feature>
<sequence length="2291" mass="252608">MSVRCRFNGFEVDPDALDFSWEALGVVDASHDDDVPFSTSARARQASYAPPKFAKLPRSASSPSPPCAKNASGRADSARRPFLNVRSSKRRLSSFSADAVPPDGSNVALSSTYHAGSSSDDSDSDTPGEDTDNEQHLDRGRCTSLKSLRRDMRDTARKKKRQLSPSRSTSSPVFAEHASEQRTNGTAGRRQSFTRSRSPHIRAVNSSGQSPHQTTSTPISHARHRTPPTSTHFGFVWMSVPKNFRDCLDDGALTGLSFAPLISVALLCSSLHQAASPNPTLLPPDWLIEAPRVLGDAHAPLSALNAQISSRRSLVDYATLCSFILLVQIFSSWWYEARYRRGRNVPEGERGSVPRSEAQRTWTYWMYSYALTLVALYVRYLLASNHIGLWQNLNYFDIILGSVFFQFCLYIGIRLAHGGLTLGELALVCFGGLSLGTELLNLTRAHLWPNRTPFIRTYRLPTPLLIFQVALIAGSLLTGFLLSPLLALSRHIAQRPVRRLRFPDEKPRHQRALAVGFYVGTIVIVAGLIGPWTWLCLGKRDPWLWAIYWILQGKRKWTRPLLLGYWALLGSISVAGWNRQLSRTRRYKSRNPTSNSGDNGSLSTPTAQTQKAAEPVIPAVSPGAGLGLGFANLPNLPNLPNGTQVATDLLDAADKHVPTLSVNARRKFFHGLAVVMFLPGMAVDPAFAHLSFSAAFALFIFAEYVRYFAIYPFGAAVHLFMNEFLDYKDRGTAILSHFYLLTGCAGSVWLEGPSRILVYTGILVLGVGDALASIVGKRFGRYRWSASSSKTVEGSIAFAVSVVACAWVLRVLGLTEQFSMIRYGVVTVLSSVLEALSEQNDNLTLPLYMWSMLVVAENAPYDRVRRPARPASASAIDGPFFVLPTPSVPSNHDPLVCSTAISQPTGSQSIPPIRTDDDISDYPPRSDTMSGMHICSFRLRTSPSPSDYDWLSFMTAYAAGQWNPHKTPHPPRSVFDSTWPSMHASSSDLPAFPSPIKSCQSGPPSSESLFPGHSVFLSPDSDTANDKDATTTLTVSPEKHFTKLPPQPASLIGRRFRKSFNDLRQTTSHTMQLSLDGTQNLTTAPDVTTAAATMRLAAARVNISPLALPSPEHELTDPMRGVHTAIPGVHASECSPPLNPCTPGSNRKTRLGSFWEGTQDVGDDVDKLSTIQGSGPASPVRLTPESDTHPLVDSTWSTLIPPASAPLPRQSPEEQPEEDYFTASSSRANTMDADLRSTPDVPSIWQEFVSARRESEPLDFDVASTPALPRRMCLTRQTSSPLPISIASERKLPGGRSVSETVSSYRIGRAAKEEQMLLELGYLVPPNPPDELERRRALYKFNIWNTAPDINFDRIAHLVKLVFNTKSVFISLIDGTEHCDEPTVILDTQTDWRFAKNPFVTGSPHTRFYAGAPLRTQEGYNIGSLALIDDSPRQDFSPRQRHTLKEFAAIVMREMELWRDKIQLRIRDKIQTSMEQFSRECLEIDQQESQDTEAYASVSMDKVYDRAAKLVKRTLDVEEVLVMDVSHCDVRETLSAEATVSVVMHHGSAQTRASSRTLTADEQSKLSAFFEQFPDGKISEGILPVCFRPFIPTHIQYALSERTNFSRKAVPVFNIDKRPFALICAYNASDPSRRFLPYFILSSNVLRAIQYIPRTTNPTSWSKLRISLSVRYLTEASPQILAAAELLADTSLNYGQTSFLHTVQACGTSLVETVNHVLDFTKLSGNMKSGGVENVITRTRVDLEQLVEEAIDGSWIGFCARHSSEGSEIGSVYAPNPIQRASSVMTAPESSQHVEIIVDIDHCEGGWIVKCDKGGIRRVLMNLFGNSLKFTTSGYIHVSLKQVSTPDDMDNTVKIELRVSDTGKGISQNFLQNHLFRPFSQENPLQAGTGLGLAIVSSIVRSPSVSGKVEVVSSENVGTDIKVTFEAEIFEEDSSNIQDPFFFDDQLQPPVISFLGFKKRGRGAQLLSEVLRKYSITWWGFTPQREGAELGDIVILNEDPSPVVTALEKMDIHRSFIILSSSRGSPRIMELCNAYENNGGFCRVVHKPGGPFRFRTALKQLLRARQRRQHRLASFTNSGMSSEESVSLQSTFADDYSEPNGSIDNWPDQPTLLSTGISDVAVSISPGSEMVFEPADGEQTVNNSTLGASGTLLKAPVGSVQPTKPRRKVLIVEDNNILRSLLAKWLTKKGLEHCEAVDGRHGVEIFQAEGPFDVVLLDLSMPVLDGVGATVEIRQIERARSSHPSSVILALTGMSSLEDKRKAFEAGMDGYLVKPVAFRTLDDMFHKLGLT</sequence>
<evidence type="ECO:0000256" key="5">
    <source>
        <dbReference type="ARBA" id="ARBA00022692"/>
    </source>
</evidence>
<feature type="transmembrane region" description="Helical" evidence="12">
    <location>
        <begin position="732"/>
        <end position="750"/>
    </location>
</feature>
<feature type="transmembrane region" description="Helical" evidence="12">
    <location>
        <begin position="465"/>
        <end position="492"/>
    </location>
</feature>
<feature type="domain" description="Histidine kinase" evidence="13">
    <location>
        <begin position="1816"/>
        <end position="1929"/>
    </location>
</feature>
<evidence type="ECO:0000256" key="4">
    <source>
        <dbReference type="ARBA" id="ARBA00022679"/>
    </source>
</evidence>
<dbReference type="Proteomes" id="UP001194468">
    <property type="component" value="Unassembled WGS sequence"/>
</dbReference>
<dbReference type="PANTHER" id="PTHR13205:SF15">
    <property type="entry name" value="DOLICHOL KINASE"/>
    <property type="match status" value="1"/>
</dbReference>
<organism evidence="15 16">
    <name type="scientific">Boletus edulis BED1</name>
    <dbReference type="NCBI Taxonomy" id="1328754"/>
    <lineage>
        <taxon>Eukaryota</taxon>
        <taxon>Fungi</taxon>
        <taxon>Dikarya</taxon>
        <taxon>Basidiomycota</taxon>
        <taxon>Agaricomycotina</taxon>
        <taxon>Agaricomycetes</taxon>
        <taxon>Agaricomycetidae</taxon>
        <taxon>Boletales</taxon>
        <taxon>Boletineae</taxon>
        <taxon>Boletaceae</taxon>
        <taxon>Boletoideae</taxon>
        <taxon>Boletus</taxon>
    </lineage>
</organism>
<dbReference type="SUPFAM" id="SSF55874">
    <property type="entry name" value="ATPase domain of HSP90 chaperone/DNA topoisomerase II/histidine kinase"/>
    <property type="match status" value="1"/>
</dbReference>
<comment type="similarity">
    <text evidence="2">Belongs to the polyprenol kinase family.</text>
</comment>
<dbReference type="Gene3D" id="3.40.50.2300">
    <property type="match status" value="1"/>
</dbReference>
<comment type="subcellular location">
    <subcellularLocation>
        <location evidence="1">Endoplasmic reticulum membrane</location>
        <topology evidence="1">Multi-pass membrane protein</topology>
    </subcellularLocation>
</comment>
<name>A0AAD4BXN8_BOLED</name>
<feature type="transmembrane region" description="Helical" evidence="12">
    <location>
        <begin position="796"/>
        <end position="813"/>
    </location>
</feature>
<dbReference type="EMBL" id="WHUW01000009">
    <property type="protein sequence ID" value="KAF8442414.1"/>
    <property type="molecule type" value="Genomic_DNA"/>
</dbReference>
<feature type="region of interest" description="Disordered" evidence="11">
    <location>
        <begin position="32"/>
        <end position="227"/>
    </location>
</feature>
<feature type="compositionally biased region" description="Low complexity" evidence="11">
    <location>
        <begin position="54"/>
        <end position="72"/>
    </location>
</feature>
<feature type="compositionally biased region" description="Polar residues" evidence="11">
    <location>
        <begin position="163"/>
        <end position="172"/>
    </location>
</feature>
<reference evidence="15" key="2">
    <citation type="journal article" date="2020" name="Nat. Commun.">
        <title>Large-scale genome sequencing of mycorrhizal fungi provides insights into the early evolution of symbiotic traits.</title>
        <authorList>
            <person name="Miyauchi S."/>
            <person name="Kiss E."/>
            <person name="Kuo A."/>
            <person name="Drula E."/>
            <person name="Kohler A."/>
            <person name="Sanchez-Garcia M."/>
            <person name="Morin E."/>
            <person name="Andreopoulos B."/>
            <person name="Barry K.W."/>
            <person name="Bonito G."/>
            <person name="Buee M."/>
            <person name="Carver A."/>
            <person name="Chen C."/>
            <person name="Cichocki N."/>
            <person name="Clum A."/>
            <person name="Culley D."/>
            <person name="Crous P.W."/>
            <person name="Fauchery L."/>
            <person name="Girlanda M."/>
            <person name="Hayes R.D."/>
            <person name="Keri Z."/>
            <person name="LaButti K."/>
            <person name="Lipzen A."/>
            <person name="Lombard V."/>
            <person name="Magnuson J."/>
            <person name="Maillard F."/>
            <person name="Murat C."/>
            <person name="Nolan M."/>
            <person name="Ohm R.A."/>
            <person name="Pangilinan J."/>
            <person name="Pereira M.F."/>
            <person name="Perotto S."/>
            <person name="Peter M."/>
            <person name="Pfister S."/>
            <person name="Riley R."/>
            <person name="Sitrit Y."/>
            <person name="Stielow J.B."/>
            <person name="Szollosi G."/>
            <person name="Zifcakova L."/>
            <person name="Stursova M."/>
            <person name="Spatafora J.W."/>
            <person name="Tedersoo L."/>
            <person name="Vaario L.M."/>
            <person name="Yamada A."/>
            <person name="Yan M."/>
            <person name="Wang P."/>
            <person name="Xu J."/>
            <person name="Bruns T."/>
            <person name="Baldrian P."/>
            <person name="Vilgalys R."/>
            <person name="Dunand C."/>
            <person name="Henrissat B."/>
            <person name="Grigoriev I.V."/>
            <person name="Hibbett D."/>
            <person name="Nagy L.G."/>
            <person name="Martin F.M."/>
        </authorList>
    </citation>
    <scope>NUCLEOTIDE SEQUENCE</scope>
    <source>
        <strain evidence="15">BED1</strain>
    </source>
</reference>
<dbReference type="InterPro" id="IPR036890">
    <property type="entry name" value="HATPase_C_sf"/>
</dbReference>
<feature type="region of interest" description="Disordered" evidence="11">
    <location>
        <begin position="585"/>
        <end position="608"/>
    </location>
</feature>
<feature type="transmembrane region" description="Helical" evidence="12">
    <location>
        <begin position="317"/>
        <end position="335"/>
    </location>
</feature>
<dbReference type="SUPFAM" id="SSF55781">
    <property type="entry name" value="GAF domain-like"/>
    <property type="match status" value="1"/>
</dbReference>
<feature type="transmembrane region" description="Helical" evidence="12">
    <location>
        <begin position="394"/>
        <end position="413"/>
    </location>
</feature>
<feature type="transmembrane region" description="Helical" evidence="12">
    <location>
        <begin position="561"/>
        <end position="578"/>
    </location>
</feature>
<feature type="compositionally biased region" description="Polar residues" evidence="11">
    <location>
        <begin position="181"/>
        <end position="196"/>
    </location>
</feature>
<feature type="compositionally biased region" description="Polar residues" evidence="11">
    <location>
        <begin position="107"/>
        <end position="116"/>
    </location>
</feature>
<keyword evidence="7" id="KW-0256">Endoplasmic reticulum</keyword>
<evidence type="ECO:0000256" key="1">
    <source>
        <dbReference type="ARBA" id="ARBA00004477"/>
    </source>
</evidence>
<evidence type="ECO:0000256" key="9">
    <source>
        <dbReference type="ARBA" id="ARBA00023136"/>
    </source>
</evidence>
<comment type="caution">
    <text evidence="15">The sequence shown here is derived from an EMBL/GenBank/DDBJ whole genome shotgun (WGS) entry which is preliminary data.</text>
</comment>
<keyword evidence="6" id="KW-0418">Kinase</keyword>
<accession>A0AAD4BXN8</accession>
<keyword evidence="5 12" id="KW-0812">Transmembrane</keyword>
<feature type="transmembrane region" description="Helical" evidence="12">
    <location>
        <begin position="694"/>
        <end position="720"/>
    </location>
</feature>
<dbReference type="EC" id="2.7.1.108" evidence="3"/>
<dbReference type="InterPro" id="IPR011006">
    <property type="entry name" value="CheY-like_superfamily"/>
</dbReference>
<feature type="region of interest" description="Disordered" evidence="11">
    <location>
        <begin position="2086"/>
        <end position="2109"/>
    </location>
</feature>
<keyword evidence="10" id="KW-0597">Phosphoprotein</keyword>
<dbReference type="GO" id="GO:0005789">
    <property type="term" value="C:endoplasmic reticulum membrane"/>
    <property type="evidence" value="ECO:0007669"/>
    <property type="project" value="UniProtKB-SubCell"/>
</dbReference>
<evidence type="ECO:0000256" key="6">
    <source>
        <dbReference type="ARBA" id="ARBA00022777"/>
    </source>
</evidence>
<feature type="compositionally biased region" description="Polar residues" evidence="11">
    <location>
        <begin position="590"/>
        <end position="608"/>
    </location>
</feature>
<dbReference type="SMART" id="SM00448">
    <property type="entry name" value="REC"/>
    <property type="match status" value="1"/>
</dbReference>
<dbReference type="Gene3D" id="3.30.565.10">
    <property type="entry name" value="Histidine kinase-like ATPase, C-terminal domain"/>
    <property type="match status" value="1"/>
</dbReference>